<dbReference type="HOGENOM" id="CLU_127162_4_0_9"/>
<evidence type="ECO:0000313" key="3">
    <source>
        <dbReference type="Proteomes" id="UP000003280"/>
    </source>
</evidence>
<evidence type="ECO:0000256" key="1">
    <source>
        <dbReference type="PROSITE-ProRule" id="PRU00182"/>
    </source>
</evidence>
<dbReference type="Gene3D" id="3.10.290.10">
    <property type="entry name" value="RNA-binding S4 domain"/>
    <property type="match status" value="1"/>
</dbReference>
<accession>E0NJK2</accession>
<protein>
    <submittedName>
        <fullName evidence="2">S4 domain protein</fullName>
    </submittedName>
</protein>
<dbReference type="AlphaFoldDB" id="E0NJK2"/>
<comment type="caution">
    <text evidence="2">The sequence shown here is derived from an EMBL/GenBank/DDBJ whole genome shotgun (WGS) entry which is preliminary data.</text>
</comment>
<organism evidence="2 3">
    <name type="scientific">Peptoniphilus duerdenii ATCC BAA-1640</name>
    <dbReference type="NCBI Taxonomy" id="862517"/>
    <lineage>
        <taxon>Bacteria</taxon>
        <taxon>Bacillati</taxon>
        <taxon>Bacillota</taxon>
        <taxon>Tissierellia</taxon>
        <taxon>Tissierellales</taxon>
        <taxon>Peptoniphilaceae</taxon>
        <taxon>Peptoniphilus</taxon>
    </lineage>
</organism>
<dbReference type="InterPro" id="IPR036986">
    <property type="entry name" value="S4_RNA-bd_sf"/>
</dbReference>
<dbReference type="GO" id="GO:0003723">
    <property type="term" value="F:RNA binding"/>
    <property type="evidence" value="ECO:0007669"/>
    <property type="project" value="UniProtKB-KW"/>
</dbReference>
<dbReference type="RefSeq" id="WP_008901177.1">
    <property type="nucleotide sequence ID" value="NZ_GL397071.1"/>
</dbReference>
<gene>
    <name evidence="2" type="ORF">HMPREF9225_0341</name>
</gene>
<keyword evidence="1" id="KW-0694">RNA-binding</keyword>
<dbReference type="PROSITE" id="PS50889">
    <property type="entry name" value="S4"/>
    <property type="match status" value="1"/>
</dbReference>
<name>E0NJK2_9FIRM</name>
<dbReference type="STRING" id="862517.HMPREF9225_0341"/>
<dbReference type="SUPFAM" id="SSF55174">
    <property type="entry name" value="Alpha-L RNA-binding motif"/>
    <property type="match status" value="1"/>
</dbReference>
<dbReference type="EMBL" id="AEEH01000018">
    <property type="protein sequence ID" value="EFM26022.1"/>
    <property type="molecule type" value="Genomic_DNA"/>
</dbReference>
<sequence>MTNITLEEEFIKLDSLLKITLGITGGMAKNIIQDGEVRVDGEVETRRGKKIYKGSTVEALGEVFVIE</sequence>
<evidence type="ECO:0000313" key="2">
    <source>
        <dbReference type="EMBL" id="EFM26022.1"/>
    </source>
</evidence>
<keyword evidence="3" id="KW-1185">Reference proteome</keyword>
<reference evidence="2 3" key="1">
    <citation type="submission" date="2010-07" db="EMBL/GenBank/DDBJ databases">
        <authorList>
            <person name="Muzny D."/>
            <person name="Qin X."/>
            <person name="Deng J."/>
            <person name="Jiang H."/>
            <person name="Liu Y."/>
            <person name="Qu J."/>
            <person name="Song X.-Z."/>
            <person name="Zhang L."/>
            <person name="Thornton R."/>
            <person name="Coyle M."/>
            <person name="Francisco L."/>
            <person name="Jackson L."/>
            <person name="Javaid M."/>
            <person name="Korchina V."/>
            <person name="Kovar C."/>
            <person name="Mata R."/>
            <person name="Mathew T."/>
            <person name="Ngo R."/>
            <person name="Nguyen L."/>
            <person name="Nguyen N."/>
            <person name="Okwuonu G."/>
            <person name="Ongeri F."/>
            <person name="Pham C."/>
            <person name="Simmons D."/>
            <person name="Wilczek-Boney K."/>
            <person name="Hale W."/>
            <person name="Jakkamsetti A."/>
            <person name="Pham P."/>
            <person name="Ruth R."/>
            <person name="San Lucas F."/>
            <person name="Warren J."/>
            <person name="Zhang J."/>
            <person name="Zhao Z."/>
            <person name="Zhou C."/>
            <person name="Zhu D."/>
            <person name="Lee S."/>
            <person name="Bess C."/>
            <person name="Blankenburg K."/>
            <person name="Forbes L."/>
            <person name="Fu Q."/>
            <person name="Gubbala S."/>
            <person name="Hirani K."/>
            <person name="Jayaseelan J.C."/>
            <person name="Lara F."/>
            <person name="Munidasa M."/>
            <person name="Palculict T."/>
            <person name="Patil S."/>
            <person name="Pu L.-L."/>
            <person name="Saada N."/>
            <person name="Tang L."/>
            <person name="Weissenberger G."/>
            <person name="Zhu Y."/>
            <person name="Hemphill L."/>
            <person name="Shang Y."/>
            <person name="Youmans B."/>
            <person name="Ayvaz T."/>
            <person name="Ross M."/>
            <person name="Santibanez J."/>
            <person name="Aqrawi P."/>
            <person name="Gross S."/>
            <person name="Joshi V."/>
            <person name="Fowler G."/>
            <person name="Nazareth L."/>
            <person name="Reid J."/>
            <person name="Worley K."/>
            <person name="Petrosino J."/>
            <person name="Highlander S."/>
            <person name="Gibbs R."/>
        </authorList>
    </citation>
    <scope>NUCLEOTIDE SEQUENCE [LARGE SCALE GENOMIC DNA]</scope>
    <source>
        <strain evidence="2 3">ATCC BAA-1640</strain>
    </source>
</reference>
<proteinExistence type="predicted"/>
<dbReference type="eggNOG" id="COG2501">
    <property type="taxonomic scope" value="Bacteria"/>
</dbReference>
<dbReference type="Proteomes" id="UP000003280">
    <property type="component" value="Unassembled WGS sequence"/>
</dbReference>
<dbReference type="Pfam" id="PF13275">
    <property type="entry name" value="S4_2"/>
    <property type="match status" value="1"/>
</dbReference>